<keyword evidence="8" id="KW-1185">Reference proteome</keyword>
<dbReference type="InterPro" id="IPR013325">
    <property type="entry name" value="RNA_pol_sigma_r2"/>
</dbReference>
<keyword evidence="3" id="KW-0731">Sigma factor</keyword>
<evidence type="ECO:0000313" key="7">
    <source>
        <dbReference type="EMBL" id="RXJ52652.1"/>
    </source>
</evidence>
<dbReference type="GO" id="GO:0006352">
    <property type="term" value="P:DNA-templated transcription initiation"/>
    <property type="evidence" value="ECO:0007669"/>
    <property type="project" value="InterPro"/>
</dbReference>
<dbReference type="PRINTS" id="PR00038">
    <property type="entry name" value="HTHLUXR"/>
</dbReference>
<reference evidence="7 8" key="1">
    <citation type="submission" date="2019-01" db="EMBL/GenBank/DDBJ databases">
        <title>Genome sequence of the Antarctic species Gelidibacter gilvus ACAM 158(T).</title>
        <authorList>
            <person name="Bowman J.P."/>
        </authorList>
    </citation>
    <scope>NUCLEOTIDE SEQUENCE [LARGE SCALE GENOMIC DNA]</scope>
    <source>
        <strain evidence="7 8">IC158</strain>
    </source>
</reference>
<dbReference type="EMBL" id="SDDZ01000001">
    <property type="protein sequence ID" value="RXJ52652.1"/>
    <property type="molecule type" value="Genomic_DNA"/>
</dbReference>
<dbReference type="OrthoDB" id="1100095at2"/>
<dbReference type="InterPro" id="IPR013324">
    <property type="entry name" value="RNA_pol_sigma_r3/r4-like"/>
</dbReference>
<dbReference type="InterPro" id="IPR013249">
    <property type="entry name" value="RNA_pol_sigma70_r4_t2"/>
</dbReference>
<dbReference type="Pfam" id="PF04542">
    <property type="entry name" value="Sigma70_r2"/>
    <property type="match status" value="1"/>
</dbReference>
<dbReference type="Gene3D" id="1.10.10.10">
    <property type="entry name" value="Winged helix-like DNA-binding domain superfamily/Winged helix DNA-binding domain"/>
    <property type="match status" value="1"/>
</dbReference>
<name>A0A4Q0XKA1_9FLAO</name>
<dbReference type="Pfam" id="PF08281">
    <property type="entry name" value="Sigma70_r4_2"/>
    <property type="match status" value="1"/>
</dbReference>
<organism evidence="7 8">
    <name type="scientific">Gelidibacter gilvus</name>
    <dbReference type="NCBI Taxonomy" id="59602"/>
    <lineage>
        <taxon>Bacteria</taxon>
        <taxon>Pseudomonadati</taxon>
        <taxon>Bacteroidota</taxon>
        <taxon>Flavobacteriia</taxon>
        <taxon>Flavobacteriales</taxon>
        <taxon>Flavobacteriaceae</taxon>
        <taxon>Gelidibacter</taxon>
    </lineage>
</organism>
<evidence type="ECO:0000259" key="6">
    <source>
        <dbReference type="Pfam" id="PF08281"/>
    </source>
</evidence>
<dbReference type="InterPro" id="IPR039425">
    <property type="entry name" value="RNA_pol_sigma-70-like"/>
</dbReference>
<dbReference type="AlphaFoldDB" id="A0A4Q0XKA1"/>
<protein>
    <submittedName>
        <fullName evidence="7">Sigma-70 family RNA polymerase sigma factor</fullName>
    </submittedName>
</protein>
<evidence type="ECO:0000259" key="5">
    <source>
        <dbReference type="Pfam" id="PF04542"/>
    </source>
</evidence>
<evidence type="ECO:0000313" key="8">
    <source>
        <dbReference type="Proteomes" id="UP000289792"/>
    </source>
</evidence>
<evidence type="ECO:0000256" key="1">
    <source>
        <dbReference type="ARBA" id="ARBA00010641"/>
    </source>
</evidence>
<accession>A0A4Q0XKA1</accession>
<dbReference type="NCBIfam" id="TIGR02937">
    <property type="entry name" value="sigma70-ECF"/>
    <property type="match status" value="1"/>
</dbReference>
<dbReference type="GO" id="GO:0016987">
    <property type="term" value="F:sigma factor activity"/>
    <property type="evidence" value="ECO:0007669"/>
    <property type="project" value="UniProtKB-KW"/>
</dbReference>
<feature type="domain" description="RNA polymerase sigma-70 region 2" evidence="5">
    <location>
        <begin position="24"/>
        <end position="90"/>
    </location>
</feature>
<keyword evidence="2" id="KW-0805">Transcription regulation</keyword>
<dbReference type="PANTHER" id="PTHR43133:SF46">
    <property type="entry name" value="RNA POLYMERASE SIGMA-70 FACTOR ECF SUBFAMILY"/>
    <property type="match status" value="1"/>
</dbReference>
<comment type="caution">
    <text evidence="7">The sequence shown here is derived from an EMBL/GenBank/DDBJ whole genome shotgun (WGS) entry which is preliminary data.</text>
</comment>
<dbReference type="RefSeq" id="WP_129015786.1">
    <property type="nucleotide sequence ID" value="NZ_SDDZ01000001.1"/>
</dbReference>
<evidence type="ECO:0000256" key="2">
    <source>
        <dbReference type="ARBA" id="ARBA00023015"/>
    </source>
</evidence>
<dbReference type="PANTHER" id="PTHR43133">
    <property type="entry name" value="RNA POLYMERASE ECF-TYPE SIGMA FACTO"/>
    <property type="match status" value="1"/>
</dbReference>
<evidence type="ECO:0000256" key="4">
    <source>
        <dbReference type="ARBA" id="ARBA00023163"/>
    </source>
</evidence>
<dbReference type="InterPro" id="IPR036388">
    <property type="entry name" value="WH-like_DNA-bd_sf"/>
</dbReference>
<dbReference type="Gene3D" id="1.10.1740.10">
    <property type="match status" value="1"/>
</dbReference>
<dbReference type="SUPFAM" id="SSF88659">
    <property type="entry name" value="Sigma3 and sigma4 domains of RNA polymerase sigma factors"/>
    <property type="match status" value="1"/>
</dbReference>
<feature type="domain" description="RNA polymerase sigma factor 70 region 4 type 2" evidence="6">
    <location>
        <begin position="121"/>
        <end position="172"/>
    </location>
</feature>
<dbReference type="InterPro" id="IPR000792">
    <property type="entry name" value="Tscrpt_reg_LuxR_C"/>
</dbReference>
<gene>
    <name evidence="7" type="ORF">ESZ48_02875</name>
</gene>
<dbReference type="InterPro" id="IPR014284">
    <property type="entry name" value="RNA_pol_sigma-70_dom"/>
</dbReference>
<dbReference type="SUPFAM" id="SSF88946">
    <property type="entry name" value="Sigma2 domain of RNA polymerase sigma factors"/>
    <property type="match status" value="1"/>
</dbReference>
<dbReference type="CDD" id="cd06171">
    <property type="entry name" value="Sigma70_r4"/>
    <property type="match status" value="1"/>
</dbReference>
<sequence>MDINSEKTLIEGLRKGDEDSYKHLYNLFYPELRAYLNTVSGSIEVSKDLSQQVFIKVWKKRASLSINSSLKNYIFRIGYNLFIDLQRKNKKDLQLLDQLKHDALHEIVDLPNDDLDKKIRLVLSEIDKLPEKCKNVFLLAKKDGLKYSEIAEELNISIKTVERHMTKALRRLRQGLKR</sequence>
<proteinExistence type="inferred from homology"/>
<dbReference type="Proteomes" id="UP000289792">
    <property type="component" value="Unassembled WGS sequence"/>
</dbReference>
<dbReference type="InterPro" id="IPR007627">
    <property type="entry name" value="RNA_pol_sigma70_r2"/>
</dbReference>
<evidence type="ECO:0000256" key="3">
    <source>
        <dbReference type="ARBA" id="ARBA00023082"/>
    </source>
</evidence>
<keyword evidence="4" id="KW-0804">Transcription</keyword>
<dbReference type="GO" id="GO:0003677">
    <property type="term" value="F:DNA binding"/>
    <property type="evidence" value="ECO:0007669"/>
    <property type="project" value="InterPro"/>
</dbReference>
<comment type="similarity">
    <text evidence="1">Belongs to the sigma-70 factor family. ECF subfamily.</text>
</comment>